<feature type="transmembrane region" description="Helical" evidence="6">
    <location>
        <begin position="73"/>
        <end position="100"/>
    </location>
</feature>
<feature type="transmembrane region" description="Helical" evidence="6">
    <location>
        <begin position="212"/>
        <end position="232"/>
    </location>
</feature>
<dbReference type="RefSeq" id="WP_345379585.1">
    <property type="nucleotide sequence ID" value="NZ_BAABRR010000008.1"/>
</dbReference>
<evidence type="ECO:0000313" key="8">
    <source>
        <dbReference type="EMBL" id="GAA5519232.1"/>
    </source>
</evidence>
<gene>
    <name evidence="8" type="ORF">Lsed01_01671</name>
</gene>
<dbReference type="InterPro" id="IPR050495">
    <property type="entry name" value="ATG22/LtaA_families"/>
</dbReference>
<keyword evidence="4 6" id="KW-1133">Transmembrane helix</keyword>
<feature type="transmembrane region" description="Helical" evidence="6">
    <location>
        <begin position="112"/>
        <end position="131"/>
    </location>
</feature>
<keyword evidence="5 6" id="KW-0472">Membrane</keyword>
<dbReference type="SUPFAM" id="SSF103473">
    <property type="entry name" value="MFS general substrate transporter"/>
    <property type="match status" value="1"/>
</dbReference>
<evidence type="ECO:0000256" key="5">
    <source>
        <dbReference type="ARBA" id="ARBA00023136"/>
    </source>
</evidence>
<evidence type="ECO:0000256" key="1">
    <source>
        <dbReference type="ARBA" id="ARBA00004651"/>
    </source>
</evidence>
<dbReference type="PROSITE" id="PS50850">
    <property type="entry name" value="MFS"/>
    <property type="match status" value="1"/>
</dbReference>
<sequence length="450" mass="47104">MTTEATAPSHSFETLPRRSRWGRVTAWAMWDWATQPFNSVIITFVFTALYLTSESFIDPEIAALGEDHPAYELALSSLAGGLGTGLTVAGILVALLAPVLGQRADTSGKRKAWLGGATALLVACMVGLFFVEASPAFFALGVGLIALGSVFSEIAGVNYNALITQVSTPATVGRVSGLGWGLGYVGGIVALVIVVIADGADWWGMDTSNGMAYRLIALGCALWAVVFAWPLFRYVPEAPAAGREPVSLLAGYARLWSDLMGLWRDARSTLWFLLASAIYRDGLAGVFTFGAIIAAVAFGFEPTEVIIFGIAANLVAGVATLFAGMVDDRIGPRRLILISLTGMVIAGLAVAFLHEAGAMVFWVGGLVLCLFVGPVQAASRSLLARVSPPGREGEIFGLYATTGRAVSFLAPALWTLAIALTGATIWGVVGIITVVALGLVAMLFVKVPTG</sequence>
<dbReference type="InterPro" id="IPR020846">
    <property type="entry name" value="MFS_dom"/>
</dbReference>
<name>A0ABP9WHE6_9MICO</name>
<keyword evidence="2" id="KW-0813">Transport</keyword>
<dbReference type="PANTHER" id="PTHR23519:SF1">
    <property type="entry name" value="AUTOPHAGY-RELATED PROTEIN 22"/>
    <property type="match status" value="1"/>
</dbReference>
<feature type="transmembrane region" description="Helical" evidence="6">
    <location>
        <begin position="335"/>
        <end position="353"/>
    </location>
</feature>
<dbReference type="InterPro" id="IPR036259">
    <property type="entry name" value="MFS_trans_sf"/>
</dbReference>
<dbReference type="PANTHER" id="PTHR23519">
    <property type="entry name" value="AUTOPHAGY-RELATED PROTEIN 22"/>
    <property type="match status" value="1"/>
</dbReference>
<proteinExistence type="predicted"/>
<evidence type="ECO:0000259" key="7">
    <source>
        <dbReference type="PROSITE" id="PS50850"/>
    </source>
</evidence>
<evidence type="ECO:0000256" key="6">
    <source>
        <dbReference type="SAM" id="Phobius"/>
    </source>
</evidence>
<feature type="transmembrane region" description="Helical" evidence="6">
    <location>
        <begin position="178"/>
        <end position="200"/>
    </location>
</feature>
<comment type="subcellular location">
    <subcellularLocation>
        <location evidence="1">Cell membrane</location>
        <topology evidence="1">Multi-pass membrane protein</topology>
    </subcellularLocation>
</comment>
<reference evidence="8 9" key="1">
    <citation type="submission" date="2024-02" db="EMBL/GenBank/DDBJ databases">
        <title>Lysinimicrobium sediminis NBRC 112286.</title>
        <authorList>
            <person name="Ichikawa N."/>
            <person name="Katano-Makiyama Y."/>
            <person name="Hidaka K."/>
        </authorList>
    </citation>
    <scope>NUCLEOTIDE SEQUENCE [LARGE SCALE GENOMIC DNA]</scope>
    <source>
        <strain evidence="8 9">NBRC 112286</strain>
    </source>
</reference>
<feature type="transmembrane region" description="Helical" evidence="6">
    <location>
        <begin position="359"/>
        <end position="383"/>
    </location>
</feature>
<feature type="transmembrane region" description="Helical" evidence="6">
    <location>
        <begin position="27"/>
        <end position="53"/>
    </location>
</feature>
<organism evidence="8 9">
    <name type="scientific">Demequina sediminis</name>
    <dbReference type="NCBI Taxonomy" id="1930058"/>
    <lineage>
        <taxon>Bacteria</taxon>
        <taxon>Bacillati</taxon>
        <taxon>Actinomycetota</taxon>
        <taxon>Actinomycetes</taxon>
        <taxon>Micrococcales</taxon>
        <taxon>Demequinaceae</taxon>
        <taxon>Demequina</taxon>
    </lineage>
</organism>
<dbReference type="EMBL" id="BAABRR010000008">
    <property type="protein sequence ID" value="GAA5519232.1"/>
    <property type="molecule type" value="Genomic_DNA"/>
</dbReference>
<keyword evidence="9" id="KW-1185">Reference proteome</keyword>
<dbReference type="Pfam" id="PF11700">
    <property type="entry name" value="ATG22"/>
    <property type="match status" value="1"/>
</dbReference>
<dbReference type="Gene3D" id="1.20.1250.20">
    <property type="entry name" value="MFS general substrate transporter like domains"/>
    <property type="match status" value="1"/>
</dbReference>
<feature type="transmembrane region" description="Helical" evidence="6">
    <location>
        <begin position="270"/>
        <end position="299"/>
    </location>
</feature>
<feature type="transmembrane region" description="Helical" evidence="6">
    <location>
        <begin position="395"/>
        <end position="417"/>
    </location>
</feature>
<dbReference type="InterPro" id="IPR024671">
    <property type="entry name" value="Atg22-like"/>
</dbReference>
<dbReference type="Proteomes" id="UP001426770">
    <property type="component" value="Unassembled WGS sequence"/>
</dbReference>
<feature type="transmembrane region" description="Helical" evidence="6">
    <location>
        <begin position="137"/>
        <end position="157"/>
    </location>
</feature>
<evidence type="ECO:0000256" key="4">
    <source>
        <dbReference type="ARBA" id="ARBA00022989"/>
    </source>
</evidence>
<accession>A0ABP9WHE6</accession>
<feature type="transmembrane region" description="Helical" evidence="6">
    <location>
        <begin position="305"/>
        <end position="323"/>
    </location>
</feature>
<evidence type="ECO:0000256" key="2">
    <source>
        <dbReference type="ARBA" id="ARBA00022448"/>
    </source>
</evidence>
<evidence type="ECO:0000256" key="3">
    <source>
        <dbReference type="ARBA" id="ARBA00022692"/>
    </source>
</evidence>
<evidence type="ECO:0000313" key="9">
    <source>
        <dbReference type="Proteomes" id="UP001426770"/>
    </source>
</evidence>
<feature type="domain" description="Major facilitator superfamily (MFS) profile" evidence="7">
    <location>
        <begin position="269"/>
        <end position="450"/>
    </location>
</feature>
<comment type="caution">
    <text evidence="8">The sequence shown here is derived from an EMBL/GenBank/DDBJ whole genome shotgun (WGS) entry which is preliminary data.</text>
</comment>
<keyword evidence="3 6" id="KW-0812">Transmembrane</keyword>
<protein>
    <recommendedName>
        <fullName evidence="7">Major facilitator superfamily (MFS) profile domain-containing protein</fullName>
    </recommendedName>
</protein>
<feature type="transmembrane region" description="Helical" evidence="6">
    <location>
        <begin position="423"/>
        <end position="445"/>
    </location>
</feature>